<reference evidence="2" key="1">
    <citation type="submission" date="2022-03" db="EMBL/GenBank/DDBJ databases">
        <authorList>
            <person name="Lindestad O."/>
        </authorList>
    </citation>
    <scope>NUCLEOTIDE SEQUENCE</scope>
</reference>
<dbReference type="SUPFAM" id="SSF50891">
    <property type="entry name" value="Cyclophilin-like"/>
    <property type="match status" value="1"/>
</dbReference>
<dbReference type="InterPro" id="IPR015940">
    <property type="entry name" value="UBA"/>
</dbReference>
<dbReference type="EMBL" id="CAKXAJ010025877">
    <property type="protein sequence ID" value="CAH2244948.1"/>
    <property type="molecule type" value="Genomic_DNA"/>
</dbReference>
<dbReference type="PROSITE" id="PS50030">
    <property type="entry name" value="UBA"/>
    <property type="match status" value="1"/>
</dbReference>
<feature type="domain" description="UBA" evidence="1">
    <location>
        <begin position="432"/>
        <end position="472"/>
    </location>
</feature>
<evidence type="ECO:0000259" key="1">
    <source>
        <dbReference type="PROSITE" id="PS50030"/>
    </source>
</evidence>
<dbReference type="SMART" id="SM00165">
    <property type="entry name" value="UBA"/>
    <property type="match status" value="1"/>
</dbReference>
<dbReference type="Proteomes" id="UP000838756">
    <property type="component" value="Unassembled WGS sequence"/>
</dbReference>
<dbReference type="PANTHER" id="PTHR46738:SF1">
    <property type="entry name" value="UBIQUITIN-ASSOCIATED DOMAIN-CONTAINING PROTEIN 1"/>
    <property type="match status" value="1"/>
</dbReference>
<evidence type="ECO:0000313" key="2">
    <source>
        <dbReference type="EMBL" id="CAH2244948.1"/>
    </source>
</evidence>
<comment type="caution">
    <text evidence="2">The sequence shown here is derived from an EMBL/GenBank/DDBJ whole genome shotgun (WGS) entry which is preliminary data.</text>
</comment>
<dbReference type="OrthoDB" id="336240at2759"/>
<organism evidence="2 3">
    <name type="scientific">Pararge aegeria aegeria</name>
    <dbReference type="NCBI Taxonomy" id="348720"/>
    <lineage>
        <taxon>Eukaryota</taxon>
        <taxon>Metazoa</taxon>
        <taxon>Ecdysozoa</taxon>
        <taxon>Arthropoda</taxon>
        <taxon>Hexapoda</taxon>
        <taxon>Insecta</taxon>
        <taxon>Pterygota</taxon>
        <taxon>Neoptera</taxon>
        <taxon>Endopterygota</taxon>
        <taxon>Lepidoptera</taxon>
        <taxon>Glossata</taxon>
        <taxon>Ditrysia</taxon>
        <taxon>Papilionoidea</taxon>
        <taxon>Nymphalidae</taxon>
        <taxon>Satyrinae</taxon>
        <taxon>Satyrini</taxon>
        <taxon>Parargina</taxon>
        <taxon>Pararge</taxon>
    </lineage>
</organism>
<evidence type="ECO:0000313" key="3">
    <source>
        <dbReference type="Proteomes" id="UP000838756"/>
    </source>
</evidence>
<dbReference type="Gene3D" id="2.40.100.10">
    <property type="entry name" value="Cyclophilin-like"/>
    <property type="match status" value="1"/>
</dbReference>
<dbReference type="PANTHER" id="PTHR46738">
    <property type="entry name" value="UBIQUITIN-ASSOCIATED DOMAIN-CONTAINING PROTEIN 1"/>
    <property type="match status" value="1"/>
</dbReference>
<dbReference type="Pfam" id="PF00627">
    <property type="entry name" value="UBA"/>
    <property type="match status" value="1"/>
</dbReference>
<keyword evidence="3" id="KW-1185">Reference proteome</keyword>
<protein>
    <submittedName>
        <fullName evidence="2">Jg22266 protein</fullName>
    </submittedName>
</protein>
<dbReference type="InterPro" id="IPR009060">
    <property type="entry name" value="UBA-like_sf"/>
</dbReference>
<proteinExistence type="predicted"/>
<name>A0A8S4S0M5_9NEOP</name>
<dbReference type="GO" id="GO:0000151">
    <property type="term" value="C:ubiquitin ligase complex"/>
    <property type="evidence" value="ECO:0007669"/>
    <property type="project" value="TreeGrafter"/>
</dbReference>
<dbReference type="Gene3D" id="1.10.8.10">
    <property type="entry name" value="DNA helicase RuvA subunit, C-terminal domain"/>
    <property type="match status" value="1"/>
</dbReference>
<dbReference type="SUPFAM" id="SSF46934">
    <property type="entry name" value="UBA-like"/>
    <property type="match status" value="1"/>
</dbReference>
<dbReference type="AlphaFoldDB" id="A0A8S4S0M5"/>
<dbReference type="Pfam" id="PF23326">
    <property type="entry name" value="UBL_UBAC1"/>
    <property type="match status" value="1"/>
</dbReference>
<dbReference type="InterPro" id="IPR029000">
    <property type="entry name" value="Cyclophilin-like_dom_sf"/>
</dbReference>
<accession>A0A8S4S0M5</accession>
<dbReference type="InterPro" id="IPR057650">
    <property type="entry name" value="UBL_UBAC1"/>
</dbReference>
<dbReference type="InterPro" id="IPR052476">
    <property type="entry name" value="UBAC1"/>
</dbReference>
<sequence length="571" mass="64145">MTLIGAILEKVQSKDSVKKYTSPPPEIDGTILQKKSKKRVDKFGHVRPVVDTSSPRYDAERMSRHLPKWTKHLNDLYYENVKILCGITNTYMSGGKVDSRWTVMPSGNKQYHQNRKDSCKIINRQNRQIYKRISKTGPRVVTTACLDVDWQRNKRDMVQQACYKFVLFPISSPETMDDLAFAASPGVKRPRVYITLRMRNAAQLGTLVAELFTDVCPDTCRLFLELLDGDGLGYGYVGTRILHCGPKMLVSDTGLSGAFDILLKIVSPEGQMFTGSFSEDTLIEEVKNRAVDYFYPTGETRSGRFKIVRVCDSTTLHDFLTLAQEEIIMHEELLLIERRVPEAEAGARLAAAGRNYELTLAQLSAALDEPKRTQRIVAQVITPEELAAKLNNETVRDSDPDTSGSNDLYKRADCLERFLGKFRSWRRRILEPPNPEAIAALRNLGFSFEDAEEALRSTGCNVPAAASWLIGERGSSVFELLDGLPEGVILQTLLKQPQIQRGLLNTRMLIAFIAMVGQSGSASLWLNSPHGSPLLSQISRTYHSEKYCLAVNQFSERRENCTAPSTSNQRH</sequence>
<gene>
    <name evidence="2" type="primary">jg22266</name>
    <name evidence="2" type="ORF">PAEG_LOCUS20846</name>
</gene>